<sequence length="68" mass="7307">MACYDCIQENRPDSTGIGICTRCGLATCHDHARVLATHVQRANGMSRSTSRLAGRRVVCRTCLAAEAA</sequence>
<accession>A0ABU6FGW2</accession>
<protein>
    <submittedName>
        <fullName evidence="1">DUF2180 family protein</fullName>
    </submittedName>
</protein>
<evidence type="ECO:0000313" key="2">
    <source>
        <dbReference type="Proteomes" id="UP001354931"/>
    </source>
</evidence>
<dbReference type="EMBL" id="JAOZYC010000157">
    <property type="protein sequence ID" value="MEB8342076.1"/>
    <property type="molecule type" value="Genomic_DNA"/>
</dbReference>
<proteinExistence type="predicted"/>
<dbReference type="InterPro" id="IPR017211">
    <property type="entry name" value="UCP037465_Znf"/>
</dbReference>
<evidence type="ECO:0000313" key="1">
    <source>
        <dbReference type="EMBL" id="MEB8342076.1"/>
    </source>
</evidence>
<dbReference type="RefSeq" id="WP_326021401.1">
    <property type="nucleotide sequence ID" value="NZ_JAOZYC010000157.1"/>
</dbReference>
<organism evidence="1 2">
    <name type="scientific">Streptomyces endophyticus</name>
    <dbReference type="NCBI Taxonomy" id="714166"/>
    <lineage>
        <taxon>Bacteria</taxon>
        <taxon>Bacillati</taxon>
        <taxon>Actinomycetota</taxon>
        <taxon>Actinomycetes</taxon>
        <taxon>Kitasatosporales</taxon>
        <taxon>Streptomycetaceae</taxon>
        <taxon>Streptomyces</taxon>
    </lineage>
</organism>
<comment type="caution">
    <text evidence="1">The sequence shown here is derived from an EMBL/GenBank/DDBJ whole genome shotgun (WGS) entry which is preliminary data.</text>
</comment>
<keyword evidence="2" id="KW-1185">Reference proteome</keyword>
<dbReference type="Pfam" id="PF09947">
    <property type="entry name" value="DUF2180"/>
    <property type="match status" value="1"/>
</dbReference>
<dbReference type="Proteomes" id="UP001354931">
    <property type="component" value="Unassembled WGS sequence"/>
</dbReference>
<reference evidence="1 2" key="1">
    <citation type="submission" date="2022-10" db="EMBL/GenBank/DDBJ databases">
        <authorList>
            <person name="Xie J."/>
            <person name="Shen N."/>
        </authorList>
    </citation>
    <scope>NUCLEOTIDE SEQUENCE [LARGE SCALE GENOMIC DNA]</scope>
    <source>
        <strain evidence="1 2">YIM65594</strain>
    </source>
</reference>
<gene>
    <name evidence="1" type="ORF">OKJ99_31730</name>
</gene>
<name>A0ABU6FGW2_9ACTN</name>